<dbReference type="GO" id="GO:0043103">
    <property type="term" value="P:hypoxanthine salvage"/>
    <property type="evidence" value="ECO:0007669"/>
    <property type="project" value="TreeGrafter"/>
</dbReference>
<dbReference type="SUPFAM" id="SSF51556">
    <property type="entry name" value="Metallo-dependent hydrolases"/>
    <property type="match status" value="1"/>
</dbReference>
<evidence type="ECO:0000256" key="2">
    <source>
        <dbReference type="ARBA" id="ARBA00022723"/>
    </source>
</evidence>
<keyword evidence="6" id="KW-1185">Reference proteome</keyword>
<dbReference type="GO" id="GO:0046872">
    <property type="term" value="F:metal ion binding"/>
    <property type="evidence" value="ECO:0007669"/>
    <property type="project" value="UniProtKB-KW"/>
</dbReference>
<dbReference type="EMBL" id="PDLM01000036">
    <property type="protein sequence ID" value="RDW56659.1"/>
    <property type="molecule type" value="Genomic_DNA"/>
</dbReference>
<dbReference type="Pfam" id="PF00962">
    <property type="entry name" value="A_deaminase"/>
    <property type="match status" value="1"/>
</dbReference>
<dbReference type="PANTHER" id="PTHR43114">
    <property type="entry name" value="ADENINE DEAMINASE"/>
    <property type="match status" value="1"/>
</dbReference>
<dbReference type="InterPro" id="IPR006330">
    <property type="entry name" value="Ado/ade_deaminase"/>
</dbReference>
<dbReference type="STRING" id="1849047.A0A3D8Q4A0"/>
<accession>A0A3D8Q4A0</accession>
<dbReference type="AlphaFoldDB" id="A0A3D8Q4A0"/>
<proteinExistence type="predicted"/>
<dbReference type="NCBIfam" id="TIGR01430">
    <property type="entry name" value="aden_deam"/>
    <property type="match status" value="1"/>
</dbReference>
<evidence type="ECO:0000313" key="5">
    <source>
        <dbReference type="EMBL" id="RDW56659.1"/>
    </source>
</evidence>
<dbReference type="GO" id="GO:0000034">
    <property type="term" value="F:adenine deaminase activity"/>
    <property type="evidence" value="ECO:0007669"/>
    <property type="project" value="TreeGrafter"/>
</dbReference>
<sequence>MASKASLTQLQEWSDRCQPGEDRFIHGLPKLELHIHIEGTLSPKLRWTLAQRNKIPLYDKHTKHEYQTLQQLQDAYLPQLVDEEGEDPTTTTTIRSFFELFDEGLLVLQTEQDFYELAMEYFARCAKENVRYAEVFFGPHSHRHRGIAPTTFMNGYRRAQKEAQAKFDMVCQWIMLINRQKPLEEAWENYRTVALPYKDMIAGIGLAGNEVGKPPMLFEEVLVQAREDGFKITAHCDVDVPNTHNHIRQVLTTLSRTGADRCDHGLNIAEVENLIRETKEKNMGLTICPWGYIIYTDHPVWHSLRRLHEAQIQITINSDDPPYMMGHYTEGNLALLKVAGRFENADIVQFVQNSINICWASDVLKMKMMDELMGYAEKNSQ</sequence>
<comment type="cofactor">
    <cofactor evidence="1">
        <name>Zn(2+)</name>
        <dbReference type="ChEBI" id="CHEBI:29105"/>
    </cofactor>
</comment>
<protein>
    <recommendedName>
        <fullName evidence="4">Adenosine deaminase domain-containing protein</fullName>
    </recommendedName>
</protein>
<evidence type="ECO:0000256" key="1">
    <source>
        <dbReference type="ARBA" id="ARBA00001947"/>
    </source>
</evidence>
<keyword evidence="2" id="KW-0479">Metal-binding</keyword>
<dbReference type="InterPro" id="IPR032466">
    <property type="entry name" value="Metal_Hydrolase"/>
</dbReference>
<reference evidence="5 6" key="1">
    <citation type="journal article" date="2018" name="IMA Fungus">
        <title>IMA Genome-F 9: Draft genome sequence of Annulohypoxylon stygium, Aspergillus mulundensis, Berkeleyomyces basicola (syn. Thielaviopsis basicola), Ceratocystis smalleyi, two Cercospora beticola strains, Coleophoma cylindrospora, Fusarium fracticaudum, Phialophora cf. hyalina, and Morchella septimelata.</title>
        <authorList>
            <person name="Wingfield B.D."/>
            <person name="Bills G.F."/>
            <person name="Dong Y."/>
            <person name="Huang W."/>
            <person name="Nel W.J."/>
            <person name="Swalarsk-Parry B.S."/>
            <person name="Vaghefi N."/>
            <person name="Wilken P.M."/>
            <person name="An Z."/>
            <person name="de Beer Z.W."/>
            <person name="De Vos L."/>
            <person name="Chen L."/>
            <person name="Duong T.A."/>
            <person name="Gao Y."/>
            <person name="Hammerbacher A."/>
            <person name="Kikkert J.R."/>
            <person name="Li Y."/>
            <person name="Li H."/>
            <person name="Li K."/>
            <person name="Li Q."/>
            <person name="Liu X."/>
            <person name="Ma X."/>
            <person name="Naidoo K."/>
            <person name="Pethybridge S.J."/>
            <person name="Sun J."/>
            <person name="Steenkamp E.T."/>
            <person name="van der Nest M.A."/>
            <person name="van Wyk S."/>
            <person name="Wingfield M.J."/>
            <person name="Xiong C."/>
            <person name="Yue Q."/>
            <person name="Zhang X."/>
        </authorList>
    </citation>
    <scope>NUCLEOTIDE SEQUENCE [LARGE SCALE GENOMIC DNA]</scope>
    <source>
        <strain evidence="5 6">BP6252</strain>
    </source>
</reference>
<dbReference type="PANTHER" id="PTHR43114:SF7">
    <property type="entry name" value="ADENOSINE DEAMINASE DOMAIN-CONTAINING PROTEIN"/>
    <property type="match status" value="1"/>
</dbReference>
<feature type="domain" description="Adenosine deaminase" evidence="4">
    <location>
        <begin position="29"/>
        <end position="373"/>
    </location>
</feature>
<dbReference type="Gene3D" id="3.20.20.140">
    <property type="entry name" value="Metal-dependent hydrolases"/>
    <property type="match status" value="1"/>
</dbReference>
<dbReference type="GO" id="GO:0005829">
    <property type="term" value="C:cytosol"/>
    <property type="evidence" value="ECO:0007669"/>
    <property type="project" value="TreeGrafter"/>
</dbReference>
<dbReference type="Proteomes" id="UP000256645">
    <property type="component" value="Unassembled WGS sequence"/>
</dbReference>
<dbReference type="GO" id="GO:0006146">
    <property type="term" value="P:adenine catabolic process"/>
    <property type="evidence" value="ECO:0007669"/>
    <property type="project" value="TreeGrafter"/>
</dbReference>
<keyword evidence="3" id="KW-0378">Hydrolase</keyword>
<comment type="caution">
    <text evidence="5">The sequence shown here is derived from an EMBL/GenBank/DDBJ whole genome shotgun (WGS) entry which is preliminary data.</text>
</comment>
<evidence type="ECO:0000313" key="6">
    <source>
        <dbReference type="Proteomes" id="UP000256645"/>
    </source>
</evidence>
<name>A0A3D8Q4A0_9HELO</name>
<dbReference type="InterPro" id="IPR001365">
    <property type="entry name" value="A_deaminase_dom"/>
</dbReference>
<organism evidence="5 6">
    <name type="scientific">Coleophoma cylindrospora</name>
    <dbReference type="NCBI Taxonomy" id="1849047"/>
    <lineage>
        <taxon>Eukaryota</taxon>
        <taxon>Fungi</taxon>
        <taxon>Dikarya</taxon>
        <taxon>Ascomycota</taxon>
        <taxon>Pezizomycotina</taxon>
        <taxon>Leotiomycetes</taxon>
        <taxon>Helotiales</taxon>
        <taxon>Dermateaceae</taxon>
        <taxon>Coleophoma</taxon>
    </lineage>
</organism>
<dbReference type="OrthoDB" id="272271at2759"/>
<gene>
    <name evidence="5" type="ORF">BP6252_14072</name>
</gene>
<evidence type="ECO:0000259" key="4">
    <source>
        <dbReference type="Pfam" id="PF00962"/>
    </source>
</evidence>
<evidence type="ECO:0000256" key="3">
    <source>
        <dbReference type="ARBA" id="ARBA00022801"/>
    </source>
</evidence>